<evidence type="ECO:0000313" key="2">
    <source>
        <dbReference type="Proteomes" id="UP001153269"/>
    </source>
</evidence>
<keyword evidence="2" id="KW-1185">Reference proteome</keyword>
<evidence type="ECO:0000313" key="1">
    <source>
        <dbReference type="EMBL" id="CAB1425124.1"/>
    </source>
</evidence>
<reference evidence="1" key="1">
    <citation type="submission" date="2020-03" db="EMBL/GenBank/DDBJ databases">
        <authorList>
            <person name="Weist P."/>
        </authorList>
    </citation>
    <scope>NUCLEOTIDE SEQUENCE</scope>
</reference>
<dbReference type="EMBL" id="CADEAL010000779">
    <property type="protein sequence ID" value="CAB1425124.1"/>
    <property type="molecule type" value="Genomic_DNA"/>
</dbReference>
<sequence>MLMEDGIPLSSGPPSALLSQERPCWIAESPFRWKPPLSPEKHNIQAVGCKRRNFGQESCGLLCLHGHNMDCSKVRQLPESQPASAPCFVLHVRRLQSSDTCRCDQAAGWVRLLRPPRGNAGTVM</sequence>
<proteinExistence type="predicted"/>
<gene>
    <name evidence="1" type="ORF">PLEPLA_LOCUS13054</name>
</gene>
<comment type="caution">
    <text evidence="1">The sequence shown here is derived from an EMBL/GenBank/DDBJ whole genome shotgun (WGS) entry which is preliminary data.</text>
</comment>
<name>A0A9N7U4Z7_PLEPL</name>
<dbReference type="Proteomes" id="UP001153269">
    <property type="component" value="Unassembled WGS sequence"/>
</dbReference>
<dbReference type="AlphaFoldDB" id="A0A9N7U4Z7"/>
<accession>A0A9N7U4Z7</accession>
<protein>
    <submittedName>
        <fullName evidence="1">Uncharacterized protein</fullName>
    </submittedName>
</protein>
<organism evidence="1 2">
    <name type="scientific">Pleuronectes platessa</name>
    <name type="common">European plaice</name>
    <dbReference type="NCBI Taxonomy" id="8262"/>
    <lineage>
        <taxon>Eukaryota</taxon>
        <taxon>Metazoa</taxon>
        <taxon>Chordata</taxon>
        <taxon>Craniata</taxon>
        <taxon>Vertebrata</taxon>
        <taxon>Euteleostomi</taxon>
        <taxon>Actinopterygii</taxon>
        <taxon>Neopterygii</taxon>
        <taxon>Teleostei</taxon>
        <taxon>Neoteleostei</taxon>
        <taxon>Acanthomorphata</taxon>
        <taxon>Carangaria</taxon>
        <taxon>Pleuronectiformes</taxon>
        <taxon>Pleuronectoidei</taxon>
        <taxon>Pleuronectidae</taxon>
        <taxon>Pleuronectes</taxon>
    </lineage>
</organism>